<dbReference type="InterPro" id="IPR058560">
    <property type="entry name" value="DNA_primase_C"/>
</dbReference>
<evidence type="ECO:0000313" key="14">
    <source>
        <dbReference type="EMBL" id="KAK4303673.1"/>
    </source>
</evidence>
<dbReference type="GO" id="GO:0051539">
    <property type="term" value="F:4 iron, 4 sulfur cluster binding"/>
    <property type="evidence" value="ECO:0007669"/>
    <property type="project" value="UniProtKB-UniRule"/>
</dbReference>
<evidence type="ECO:0000256" key="7">
    <source>
        <dbReference type="ARBA" id="ARBA00023004"/>
    </source>
</evidence>
<dbReference type="PANTHER" id="PTHR10537">
    <property type="entry name" value="DNA PRIMASE LARGE SUBUNIT"/>
    <property type="match status" value="1"/>
</dbReference>
<proteinExistence type="inferred from homology"/>
<evidence type="ECO:0000256" key="8">
    <source>
        <dbReference type="ARBA" id="ARBA00023014"/>
    </source>
</evidence>
<keyword evidence="6 10" id="KW-0479">Metal-binding</keyword>
<evidence type="ECO:0000256" key="6">
    <source>
        <dbReference type="ARBA" id="ARBA00022723"/>
    </source>
</evidence>
<dbReference type="Pfam" id="PF26466">
    <property type="entry name" value="DNA_primase_lrg_N"/>
    <property type="match status" value="1"/>
</dbReference>
<dbReference type="CDD" id="cd07322">
    <property type="entry name" value="PriL_PriS_Eukaryotic"/>
    <property type="match status" value="1"/>
</dbReference>
<name>A0AAE1P8F8_9EUCA</name>
<dbReference type="Proteomes" id="UP001292094">
    <property type="component" value="Unassembled WGS sequence"/>
</dbReference>
<evidence type="ECO:0000256" key="1">
    <source>
        <dbReference type="ARBA" id="ARBA00010564"/>
    </source>
</evidence>
<feature type="binding site" evidence="11">
    <location>
        <position position="298"/>
    </location>
    <ligand>
        <name>[4Fe-4S] cluster</name>
        <dbReference type="ChEBI" id="CHEBI:49883"/>
    </ligand>
</feature>
<evidence type="ECO:0000256" key="10">
    <source>
        <dbReference type="PIRNR" id="PIRNR009449"/>
    </source>
</evidence>
<dbReference type="InterPro" id="IPR007238">
    <property type="entry name" value="DNA_primase_lsu_euk/arc"/>
</dbReference>
<evidence type="ECO:0000256" key="4">
    <source>
        <dbReference type="ARBA" id="ARBA00022515"/>
    </source>
</evidence>
<comment type="function">
    <text evidence="10">DNA primase is the polymerase that synthesizes small RNA primers for the Okazaki fragments made during discontinuous DNA replication.</text>
</comment>
<feature type="compositionally biased region" description="Low complexity" evidence="12">
    <location>
        <begin position="465"/>
        <end position="533"/>
    </location>
</feature>
<dbReference type="GO" id="GO:0003677">
    <property type="term" value="F:DNA binding"/>
    <property type="evidence" value="ECO:0007669"/>
    <property type="project" value="UniProtKB-UniRule"/>
</dbReference>
<evidence type="ECO:0000313" key="15">
    <source>
        <dbReference type="Proteomes" id="UP001292094"/>
    </source>
</evidence>
<keyword evidence="9 10" id="KW-0238">DNA-binding</keyword>
<gene>
    <name evidence="14" type="ORF">Pmani_024328</name>
</gene>
<evidence type="ECO:0000256" key="11">
    <source>
        <dbReference type="PIRSR" id="PIRSR009449-1"/>
    </source>
</evidence>
<evidence type="ECO:0000256" key="5">
    <source>
        <dbReference type="ARBA" id="ARBA00022705"/>
    </source>
</evidence>
<keyword evidence="8 10" id="KW-0411">Iron-sulfur</keyword>
<evidence type="ECO:0000256" key="2">
    <source>
        <dbReference type="ARBA" id="ARBA00019038"/>
    </source>
</evidence>
<dbReference type="GO" id="GO:0046872">
    <property type="term" value="F:metal ion binding"/>
    <property type="evidence" value="ECO:0007669"/>
    <property type="project" value="UniProtKB-UniRule"/>
</dbReference>
<dbReference type="Pfam" id="PF04104">
    <property type="entry name" value="DNA_primase_lrg"/>
    <property type="match status" value="1"/>
</dbReference>
<evidence type="ECO:0000259" key="13">
    <source>
        <dbReference type="Pfam" id="PF04104"/>
    </source>
</evidence>
<dbReference type="EMBL" id="JAWZYT010002547">
    <property type="protein sequence ID" value="KAK4303673.1"/>
    <property type="molecule type" value="Genomic_DNA"/>
</dbReference>
<keyword evidence="5 10" id="KW-0235">DNA replication</keyword>
<keyword evidence="7 10" id="KW-0408">Iron</keyword>
<keyword evidence="15" id="KW-1185">Reference proteome</keyword>
<protein>
    <recommendedName>
        <fullName evidence="2 10">DNA primase large subunit</fullName>
    </recommendedName>
</protein>
<reference evidence="14" key="1">
    <citation type="submission" date="2023-11" db="EMBL/GenBank/DDBJ databases">
        <title>Genome assemblies of two species of porcelain crab, Petrolisthes cinctipes and Petrolisthes manimaculis (Anomura: Porcellanidae).</title>
        <authorList>
            <person name="Angst P."/>
        </authorList>
    </citation>
    <scope>NUCLEOTIDE SEQUENCE</scope>
    <source>
        <strain evidence="14">PB745_02</strain>
        <tissue evidence="14">Gill</tissue>
    </source>
</reference>
<sequence>MEIGGRKVRRNKRIEVESSYPCTLQFYSTPPSGNVSLLEFDEMATERLKILRAVERLNLSGQVKNSEDWLNKLYDDFAKNKYFVYSAEKISSSKRDEVEAARRRDHVSHFILRLAYCRTEDLRRWFIIHETDLFRARFLHSFKNGSDVKSFMLANNLHFTPLPQEEMQSERENLLSGTYNISSGDLMEGRTFYKVPFTEALELVRQRKVLVRGGFAYVPDTDLVTLVSTAFRANLSQALASTNRALPQLEDDERLVRLLQDFDKRYTGTDYSQRKGTDGPRITPDIIDQLAVKSFPLCMRQLNDTLRTSHHLKHGGRLTYGLFLKAAGLSLEDALHFWRSHFLKNMDVDKFEKQYAYGIRFNYGKEGKRTDWSPYSCIKIIMGNIGPGDAHGCPFKHSDQAMLRQRLINFKVSQQAIGEIIELVGKGHYQIACQKYWEATHNAPLETGINHPNQYFEESHKFHNGSSSSTQTTQGKKPSQVKTNVSVMYSSQPSSQLSSQSSVSSSSQATPTTTTTTDHNNTNTNVTSDVDSAMFDDDMDSAMLEQYMETAEC</sequence>
<comment type="cofactor">
    <cofactor evidence="10">
        <name>[4Fe-4S] cluster</name>
        <dbReference type="ChEBI" id="CHEBI:49883"/>
    </cofactor>
    <text evidence="10">Binds 1 [4Fe-4S] cluster.</text>
</comment>
<dbReference type="GO" id="GO:0006269">
    <property type="term" value="P:DNA replication, synthesis of primer"/>
    <property type="evidence" value="ECO:0007669"/>
    <property type="project" value="UniProtKB-KW"/>
</dbReference>
<evidence type="ECO:0000256" key="3">
    <source>
        <dbReference type="ARBA" id="ARBA00022485"/>
    </source>
</evidence>
<feature type="binding site" evidence="11">
    <location>
        <position position="433"/>
    </location>
    <ligand>
        <name>[4Fe-4S] cluster</name>
        <dbReference type="ChEBI" id="CHEBI:49883"/>
    </ligand>
</feature>
<dbReference type="FunFam" id="1.20.930.80:FF:000001">
    <property type="entry name" value="DNA primase large subunit"/>
    <property type="match status" value="1"/>
</dbReference>
<comment type="similarity">
    <text evidence="1 10">Belongs to the eukaryotic-type primase large subunit family.</text>
</comment>
<accession>A0AAE1P8F8</accession>
<dbReference type="GO" id="GO:0006270">
    <property type="term" value="P:DNA replication initiation"/>
    <property type="evidence" value="ECO:0007669"/>
    <property type="project" value="UniProtKB-ARBA"/>
</dbReference>
<feature type="domain" description="DNA primase large subunit C-terminal" evidence="13">
    <location>
        <begin position="288"/>
        <end position="456"/>
    </location>
</feature>
<comment type="caution">
    <text evidence="14">The sequence shown here is derived from an EMBL/GenBank/DDBJ whole genome shotgun (WGS) entry which is preliminary data.</text>
</comment>
<feature type="binding site" evidence="11">
    <location>
        <position position="393"/>
    </location>
    <ligand>
        <name>[4Fe-4S] cluster</name>
        <dbReference type="ChEBI" id="CHEBI:49883"/>
    </ligand>
</feature>
<keyword evidence="3 10" id="KW-0004">4Fe-4S</keyword>
<dbReference type="Gene3D" id="1.20.930.80">
    <property type="match status" value="1"/>
</dbReference>
<evidence type="ECO:0000256" key="12">
    <source>
        <dbReference type="SAM" id="MobiDB-lite"/>
    </source>
</evidence>
<dbReference type="AlphaFoldDB" id="A0AAE1P8F8"/>
<dbReference type="PIRSF" id="PIRSF009449">
    <property type="entry name" value="DNA_primase_large_subunit"/>
    <property type="match status" value="1"/>
</dbReference>
<feature type="binding site" evidence="11">
    <location>
        <position position="377"/>
    </location>
    <ligand>
        <name>[4Fe-4S] cluster</name>
        <dbReference type="ChEBI" id="CHEBI:49883"/>
    </ligand>
</feature>
<keyword evidence="4 10" id="KW-0639">Primosome</keyword>
<organism evidence="14 15">
    <name type="scientific">Petrolisthes manimaculis</name>
    <dbReference type="NCBI Taxonomy" id="1843537"/>
    <lineage>
        <taxon>Eukaryota</taxon>
        <taxon>Metazoa</taxon>
        <taxon>Ecdysozoa</taxon>
        <taxon>Arthropoda</taxon>
        <taxon>Crustacea</taxon>
        <taxon>Multicrustacea</taxon>
        <taxon>Malacostraca</taxon>
        <taxon>Eumalacostraca</taxon>
        <taxon>Eucarida</taxon>
        <taxon>Decapoda</taxon>
        <taxon>Pleocyemata</taxon>
        <taxon>Anomura</taxon>
        <taxon>Galatheoidea</taxon>
        <taxon>Porcellanidae</taxon>
        <taxon>Petrolisthes</taxon>
    </lineage>
</organism>
<evidence type="ECO:0000256" key="9">
    <source>
        <dbReference type="ARBA" id="ARBA00023125"/>
    </source>
</evidence>
<dbReference type="GO" id="GO:0005658">
    <property type="term" value="C:alpha DNA polymerase:primase complex"/>
    <property type="evidence" value="ECO:0007669"/>
    <property type="project" value="UniProtKB-ARBA"/>
</dbReference>
<dbReference type="PANTHER" id="PTHR10537:SF3">
    <property type="entry name" value="DNA PRIMASE LARGE SUBUNIT"/>
    <property type="match status" value="1"/>
</dbReference>
<dbReference type="InterPro" id="IPR016558">
    <property type="entry name" value="DNA_primase_lsu_euk"/>
</dbReference>
<feature type="region of interest" description="Disordered" evidence="12">
    <location>
        <begin position="459"/>
        <end position="534"/>
    </location>
</feature>